<gene>
    <name evidence="3" type="ORF">MGAL_10B060494</name>
</gene>
<dbReference type="CDD" id="cd19776">
    <property type="entry name" value="Bbox2_TRIM25_C-IV"/>
    <property type="match status" value="1"/>
</dbReference>
<accession>A0A8B6FFM3</accession>
<evidence type="ECO:0000256" key="1">
    <source>
        <dbReference type="ARBA" id="ARBA00022737"/>
    </source>
</evidence>
<feature type="repeat" description="NHL" evidence="2">
    <location>
        <begin position="254"/>
        <end position="286"/>
    </location>
</feature>
<proteinExistence type="predicted"/>
<dbReference type="Gene3D" id="2.120.10.30">
    <property type="entry name" value="TolB, C-terminal domain"/>
    <property type="match status" value="1"/>
</dbReference>
<evidence type="ECO:0000256" key="2">
    <source>
        <dbReference type="PROSITE-ProRule" id="PRU00504"/>
    </source>
</evidence>
<protein>
    <recommendedName>
        <fullName evidence="5">B box-type domain-containing protein</fullName>
    </recommendedName>
</protein>
<comment type="caution">
    <text evidence="3">The sequence shown here is derived from an EMBL/GenBank/DDBJ whole genome shotgun (WGS) entry which is preliminary data.</text>
</comment>
<dbReference type="SUPFAM" id="SSF101898">
    <property type="entry name" value="NHL repeat"/>
    <property type="match status" value="1"/>
</dbReference>
<reference evidence="3" key="1">
    <citation type="submission" date="2018-11" db="EMBL/GenBank/DDBJ databases">
        <authorList>
            <person name="Alioto T."/>
            <person name="Alioto T."/>
        </authorList>
    </citation>
    <scope>NUCLEOTIDE SEQUENCE</scope>
</reference>
<dbReference type="OrthoDB" id="6111574at2759"/>
<dbReference type="Gene3D" id="3.30.160.60">
    <property type="entry name" value="Classic Zinc Finger"/>
    <property type="match status" value="1"/>
</dbReference>
<dbReference type="PROSITE" id="PS51125">
    <property type="entry name" value="NHL"/>
    <property type="match status" value="1"/>
</dbReference>
<dbReference type="Proteomes" id="UP000596742">
    <property type="component" value="Unassembled WGS sequence"/>
</dbReference>
<name>A0A8B6FFM3_MYTGA</name>
<keyword evidence="1" id="KW-0677">Repeat</keyword>
<evidence type="ECO:0000313" key="3">
    <source>
        <dbReference type="EMBL" id="VDI48091.1"/>
    </source>
</evidence>
<organism evidence="3 4">
    <name type="scientific">Mytilus galloprovincialis</name>
    <name type="common">Mediterranean mussel</name>
    <dbReference type="NCBI Taxonomy" id="29158"/>
    <lineage>
        <taxon>Eukaryota</taxon>
        <taxon>Metazoa</taxon>
        <taxon>Spiralia</taxon>
        <taxon>Lophotrochozoa</taxon>
        <taxon>Mollusca</taxon>
        <taxon>Bivalvia</taxon>
        <taxon>Autobranchia</taxon>
        <taxon>Pteriomorphia</taxon>
        <taxon>Mytilida</taxon>
        <taxon>Mytiloidea</taxon>
        <taxon>Mytilidae</taxon>
        <taxon>Mytilinae</taxon>
        <taxon>Mytilus</taxon>
    </lineage>
</organism>
<dbReference type="EMBL" id="UYJE01006696">
    <property type="protein sequence ID" value="VDI48091.1"/>
    <property type="molecule type" value="Genomic_DNA"/>
</dbReference>
<dbReference type="AlphaFoldDB" id="A0A8B6FFM3"/>
<evidence type="ECO:0008006" key="5">
    <source>
        <dbReference type="Google" id="ProtNLM"/>
    </source>
</evidence>
<dbReference type="InterPro" id="IPR011042">
    <property type="entry name" value="6-blade_b-propeller_TolB-like"/>
</dbReference>
<dbReference type="SUPFAM" id="SSF57845">
    <property type="entry name" value="B-box zinc-binding domain"/>
    <property type="match status" value="1"/>
</dbReference>
<sequence length="342" mass="38314">MSRLFKNHKTISSQGYKELPSFMQEGGSQCRDHNKKFELYCPTHAYPCCVQCITDKHKKCQQMKPLSDILKEVKSPGIEQIKPSLMKRLTITDNIKSLNIWACFVLPNGKFIMFDYNQNRLLLFSIDGLCVREIVSFTEIPLDACLVRNDTAAVALGSSNQTALVDIEQNKITQIVKLLHDCDAVASNGQTLVISGMVKSIKVNLNDMSHTILEGVRASRIAIFKENIYGTIYYENKVFCYTSTGEPLWTFQHHGINLPQGLTLDTNGFVYIASRGNNSIVVVSPDGKTSKTILSEADGIKNPYAIDINRETGVMIVSIERGKNSDSALVYKFENVFFGYII</sequence>
<keyword evidence="4" id="KW-1185">Reference proteome</keyword>
<dbReference type="InterPro" id="IPR001258">
    <property type="entry name" value="NHL_repeat"/>
</dbReference>
<evidence type="ECO:0000313" key="4">
    <source>
        <dbReference type="Proteomes" id="UP000596742"/>
    </source>
</evidence>